<dbReference type="InterPro" id="IPR025963">
    <property type="entry name" value="FLgD_Tudor"/>
</dbReference>
<keyword evidence="3 5" id="KW-1005">Bacterial flagellum biogenesis</keyword>
<comment type="caution">
    <text evidence="8">The sequence shown here is derived from an EMBL/GenBank/DDBJ whole genome shotgun (WGS) entry which is preliminary data.</text>
</comment>
<dbReference type="InterPro" id="IPR005648">
    <property type="entry name" value="FlgD"/>
</dbReference>
<dbReference type="RefSeq" id="WP_160961826.1">
    <property type="nucleotide sequence ID" value="NZ_WVUD01000025.1"/>
</dbReference>
<evidence type="ECO:0000256" key="5">
    <source>
        <dbReference type="RuleBase" id="RU362076"/>
    </source>
</evidence>
<name>A0A7C9N6B6_9BACT</name>
<dbReference type="GO" id="GO:0044781">
    <property type="term" value="P:bacterial-type flagellum organization"/>
    <property type="evidence" value="ECO:0007669"/>
    <property type="project" value="UniProtKB-UniRule"/>
</dbReference>
<dbReference type="Gene3D" id="2.60.40.4070">
    <property type="match status" value="1"/>
</dbReference>
<dbReference type="Gene3D" id="2.30.30.910">
    <property type="match status" value="1"/>
</dbReference>
<protein>
    <recommendedName>
        <fullName evidence="2 5">Basal-body rod modification protein FlgD</fullName>
    </recommendedName>
</protein>
<accession>A0A7C9N6B6</accession>
<evidence type="ECO:0000256" key="3">
    <source>
        <dbReference type="ARBA" id="ARBA00022795"/>
    </source>
</evidence>
<keyword evidence="9" id="KW-1185">Reference proteome</keyword>
<evidence type="ECO:0000256" key="2">
    <source>
        <dbReference type="ARBA" id="ARBA00016013"/>
    </source>
</evidence>
<keyword evidence="8" id="KW-0282">Flagellum</keyword>
<organism evidence="8 9">
    <name type="scientific">Solidesulfovibrio aerotolerans</name>
    <dbReference type="NCBI Taxonomy" id="295255"/>
    <lineage>
        <taxon>Bacteria</taxon>
        <taxon>Pseudomonadati</taxon>
        <taxon>Thermodesulfobacteriota</taxon>
        <taxon>Desulfovibrionia</taxon>
        <taxon>Desulfovibrionales</taxon>
        <taxon>Desulfovibrionaceae</taxon>
        <taxon>Solidesulfovibrio</taxon>
    </lineage>
</organism>
<keyword evidence="8" id="KW-0969">Cilium</keyword>
<evidence type="ECO:0000256" key="1">
    <source>
        <dbReference type="ARBA" id="ARBA00010577"/>
    </source>
</evidence>
<feature type="domain" description="FlgD/Vpr Ig-like" evidence="6">
    <location>
        <begin position="105"/>
        <end position="181"/>
    </location>
</feature>
<feature type="domain" description="FlgD Tudor-like" evidence="7">
    <location>
        <begin position="86"/>
        <end position="221"/>
    </location>
</feature>
<dbReference type="InterPro" id="IPR025965">
    <property type="entry name" value="FlgD/Vpr_Ig-like"/>
</dbReference>
<comment type="function">
    <text evidence="4 5">Required for flagellar hook formation. May act as a scaffolding protein.</text>
</comment>
<keyword evidence="8" id="KW-0966">Cell projection</keyword>
<dbReference type="Pfam" id="PF03963">
    <property type="entry name" value="FlgD"/>
    <property type="match status" value="1"/>
</dbReference>
<evidence type="ECO:0000256" key="4">
    <source>
        <dbReference type="ARBA" id="ARBA00024746"/>
    </source>
</evidence>
<evidence type="ECO:0000313" key="8">
    <source>
        <dbReference type="EMBL" id="MYL84115.1"/>
    </source>
</evidence>
<comment type="similarity">
    <text evidence="1 5">Belongs to the FlgD family.</text>
</comment>
<evidence type="ECO:0000313" key="9">
    <source>
        <dbReference type="Proteomes" id="UP000482487"/>
    </source>
</evidence>
<gene>
    <name evidence="8" type="ORF">GTA51_13360</name>
</gene>
<evidence type="ECO:0000259" key="7">
    <source>
        <dbReference type="Pfam" id="PF13861"/>
    </source>
</evidence>
<dbReference type="Pfam" id="PF13861">
    <property type="entry name" value="FLgD_tudor"/>
    <property type="match status" value="1"/>
</dbReference>
<dbReference type="Proteomes" id="UP000482487">
    <property type="component" value="Unassembled WGS sequence"/>
</dbReference>
<sequence length="238" mass="24475">MSYVDSLLSSTAASTASSTASSSSTTSGLGMDAFLQLLVTQLQYQDPLSPMDDKEFVAELAQFSSLEQLTEINSGIDKLSSIGQEQQLLGAVNFIGKTIEATGTAVSLSEGEATAVTFSLPEDAATCLVNVLDSAGSIVRTVDLGATTAGDVEFAWDGKDYDGNVQDDGQYQVSVTATNADGEVMTVGATMSGTVVGITQSNGTYYLDIGNGRNVAFTDITNVVDSSNASGSDSDSSS</sequence>
<dbReference type="AlphaFoldDB" id="A0A7C9N6B6"/>
<reference evidence="8 9" key="1">
    <citation type="submission" date="2020-01" db="EMBL/GenBank/DDBJ databases">
        <title>Genome sequence of Desulfovibrio aerotolerans DSM 16695(T).</title>
        <authorList>
            <person name="Karnachuk O."/>
            <person name="Avakyan M."/>
            <person name="Mardanov A."/>
            <person name="Kadnikov V."/>
            <person name="Ravin N."/>
        </authorList>
    </citation>
    <scope>NUCLEOTIDE SEQUENCE [LARGE SCALE GENOMIC DNA]</scope>
    <source>
        <strain evidence="8 9">DSM 16695</strain>
    </source>
</reference>
<dbReference type="OrthoDB" id="9785233at2"/>
<dbReference type="Pfam" id="PF13860">
    <property type="entry name" value="FlgD_ig"/>
    <property type="match status" value="1"/>
</dbReference>
<evidence type="ECO:0000259" key="6">
    <source>
        <dbReference type="Pfam" id="PF13860"/>
    </source>
</evidence>
<dbReference type="EMBL" id="WVUD01000025">
    <property type="protein sequence ID" value="MYL84115.1"/>
    <property type="molecule type" value="Genomic_DNA"/>
</dbReference>
<proteinExistence type="inferred from homology"/>